<sequence>MSGPPQSAAHVVVLAAGRGSRLGALGGETPKWLLPVGGRAIAERHLQGIAAAGGRVASVRVVTGHAAAAIEAYLAVRAEPPAVDVVANPDFEGLNNWWSLLLALRDLPPSGPVVVLNGDLLTDPGWVSAFIADALDGADEGVLAVDTQRRLTDESMKVALTGDGRLARIGKVDVPDPVGEYVGMLAVRGGVLEGLRARLEEFVDRPEAAGEWYEGAIGRTAADGLRWGIWATPGTGWVEIDDDDDLSAAEALARR</sequence>
<protein>
    <recommendedName>
        <fullName evidence="3">MobA-like NTP transferase domain-containing protein</fullName>
    </recommendedName>
</protein>
<gene>
    <name evidence="4" type="ORF">AVDCRST_MAG13-381</name>
</gene>
<dbReference type="SUPFAM" id="SSF53448">
    <property type="entry name" value="Nucleotide-diphospho-sugar transferases"/>
    <property type="match status" value="1"/>
</dbReference>
<dbReference type="PANTHER" id="PTHR43584">
    <property type="entry name" value="NUCLEOTIDYL TRANSFERASE"/>
    <property type="match status" value="1"/>
</dbReference>
<keyword evidence="2" id="KW-0548">Nucleotidyltransferase</keyword>
<evidence type="ECO:0000259" key="3">
    <source>
        <dbReference type="Pfam" id="PF12804"/>
    </source>
</evidence>
<feature type="domain" description="MobA-like NTP transferase" evidence="3">
    <location>
        <begin position="11"/>
        <end position="150"/>
    </location>
</feature>
<dbReference type="PANTHER" id="PTHR43584:SF8">
    <property type="entry name" value="N-ACETYLMURAMATE ALPHA-1-PHOSPHATE URIDYLYLTRANSFERASE"/>
    <property type="match status" value="1"/>
</dbReference>
<evidence type="ECO:0000313" key="4">
    <source>
        <dbReference type="EMBL" id="CAA9469713.1"/>
    </source>
</evidence>
<dbReference type="Gene3D" id="3.90.550.10">
    <property type="entry name" value="Spore Coat Polysaccharide Biosynthesis Protein SpsA, Chain A"/>
    <property type="match status" value="1"/>
</dbReference>
<dbReference type="GO" id="GO:0016779">
    <property type="term" value="F:nucleotidyltransferase activity"/>
    <property type="evidence" value="ECO:0007669"/>
    <property type="project" value="UniProtKB-KW"/>
</dbReference>
<dbReference type="InterPro" id="IPR025877">
    <property type="entry name" value="MobA-like_NTP_Trfase"/>
</dbReference>
<dbReference type="EMBL" id="CADCVO010000055">
    <property type="protein sequence ID" value="CAA9469713.1"/>
    <property type="molecule type" value="Genomic_DNA"/>
</dbReference>
<dbReference type="InterPro" id="IPR029044">
    <property type="entry name" value="Nucleotide-diphossugar_trans"/>
</dbReference>
<dbReference type="AlphaFoldDB" id="A0A6J4RBX6"/>
<proteinExistence type="predicted"/>
<dbReference type="InterPro" id="IPR050065">
    <property type="entry name" value="GlmU-like"/>
</dbReference>
<evidence type="ECO:0000256" key="1">
    <source>
        <dbReference type="ARBA" id="ARBA00022679"/>
    </source>
</evidence>
<accession>A0A6J4RBX6</accession>
<reference evidence="4" key="1">
    <citation type="submission" date="2020-02" db="EMBL/GenBank/DDBJ databases">
        <authorList>
            <person name="Meier V. D."/>
        </authorList>
    </citation>
    <scope>NUCLEOTIDE SEQUENCE</scope>
    <source>
        <strain evidence="4">AVDCRST_MAG13</strain>
    </source>
</reference>
<keyword evidence="1" id="KW-0808">Transferase</keyword>
<dbReference type="Pfam" id="PF12804">
    <property type="entry name" value="NTP_transf_3"/>
    <property type="match status" value="1"/>
</dbReference>
<evidence type="ECO:0000256" key="2">
    <source>
        <dbReference type="ARBA" id="ARBA00022695"/>
    </source>
</evidence>
<name>A0A6J4RBX6_9ACTN</name>
<organism evidence="4">
    <name type="scientific">uncultured Solirubrobacteraceae bacterium</name>
    <dbReference type="NCBI Taxonomy" id="1162706"/>
    <lineage>
        <taxon>Bacteria</taxon>
        <taxon>Bacillati</taxon>
        <taxon>Actinomycetota</taxon>
        <taxon>Thermoleophilia</taxon>
        <taxon>Solirubrobacterales</taxon>
        <taxon>Solirubrobacteraceae</taxon>
        <taxon>environmental samples</taxon>
    </lineage>
</organism>